<protein>
    <submittedName>
        <fullName evidence="1">Uncharacterized protein</fullName>
    </submittedName>
</protein>
<evidence type="ECO:0000313" key="2">
    <source>
        <dbReference type="Proteomes" id="UP001184150"/>
    </source>
</evidence>
<dbReference type="EMBL" id="JAVDRD010000003">
    <property type="protein sequence ID" value="MDR6510661.1"/>
    <property type="molecule type" value="Genomic_DNA"/>
</dbReference>
<name>A0ABU1MJZ3_9SPHN</name>
<sequence length="64" mass="7478">MRDSGKRLNIPFWKPSPTETNHRGMRFSPLTAPVQPHTGENFTWWPKIARFSANFPAFFERSIS</sequence>
<comment type="caution">
    <text evidence="1">The sequence shown here is derived from an EMBL/GenBank/DDBJ whole genome shotgun (WGS) entry which is preliminary data.</text>
</comment>
<proteinExistence type="predicted"/>
<evidence type="ECO:0000313" key="1">
    <source>
        <dbReference type="EMBL" id="MDR6510661.1"/>
    </source>
</evidence>
<dbReference type="Proteomes" id="UP001184150">
    <property type="component" value="Unassembled WGS sequence"/>
</dbReference>
<gene>
    <name evidence="1" type="ORF">J2792_001527</name>
</gene>
<keyword evidence="2" id="KW-1185">Reference proteome</keyword>
<organism evidence="1 2">
    <name type="scientific">Novosphingobium capsulatum</name>
    <dbReference type="NCBI Taxonomy" id="13688"/>
    <lineage>
        <taxon>Bacteria</taxon>
        <taxon>Pseudomonadati</taxon>
        <taxon>Pseudomonadota</taxon>
        <taxon>Alphaproteobacteria</taxon>
        <taxon>Sphingomonadales</taxon>
        <taxon>Sphingomonadaceae</taxon>
        <taxon>Novosphingobium</taxon>
    </lineage>
</organism>
<accession>A0ABU1MJZ3</accession>
<reference evidence="1 2" key="1">
    <citation type="submission" date="2023-07" db="EMBL/GenBank/DDBJ databases">
        <title>Sorghum-associated microbial communities from plants grown in Nebraska, USA.</title>
        <authorList>
            <person name="Schachtman D."/>
        </authorList>
    </citation>
    <scope>NUCLEOTIDE SEQUENCE [LARGE SCALE GENOMIC DNA]</scope>
    <source>
        <strain evidence="1 2">DS1027</strain>
    </source>
</reference>